<sequence length="419" mass="44371">MSIINLFTDVFRNPAILLGGVAFLGLAIQKMGWSEILSGTIKTVMGFVILQLGGNIIADSLDIFSKLFANAFHIMGVIPSNEAVVSIALAKVGSLTALIMLFGMLVNIVIARFTKLRYIYLTGHVMVYMSCVLASIMYSYHLSSFIIVCIGAIVMGFYMSLAPYFLSKASRVIIGSDDYTIGHSGALSYYLAARIGRFVGDPIDSIESVKMPRKLMFLQDTVVSVSLTMLILFLIVVLIADPDYVVTLAGSTSHLVFSVIQAVTFTGGLFVVLAGVKMFINEIVPAYKGIAEKLVPGSVPAVDISALLELSPNAVIVGFLVSFVGGVVTMFILPLMGLSVIIPGLVAHFYIGAGSAIYGNATGGKKGAIVGAFVNGILLTLLPALLMPLLSGMGFSGTTFGDPDFAIIGLGLGYLMLLL</sequence>
<feature type="transmembrane region" description="Helical" evidence="14">
    <location>
        <begin position="15"/>
        <end position="32"/>
    </location>
</feature>
<evidence type="ECO:0000256" key="2">
    <source>
        <dbReference type="ARBA" id="ARBA00011738"/>
    </source>
</evidence>
<dbReference type="Pfam" id="PF03611">
    <property type="entry name" value="EIIC-GAT"/>
    <property type="match status" value="1"/>
</dbReference>
<keyword evidence="9 14" id="KW-0472">Membrane</keyword>
<evidence type="ECO:0000313" key="16">
    <source>
        <dbReference type="Proteomes" id="UP000283655"/>
    </source>
</evidence>
<evidence type="ECO:0000256" key="14">
    <source>
        <dbReference type="SAM" id="Phobius"/>
    </source>
</evidence>
<evidence type="ECO:0000256" key="10">
    <source>
        <dbReference type="ARBA" id="ARBA00037387"/>
    </source>
</evidence>
<comment type="subunit">
    <text evidence="2">Homodimer.</text>
</comment>
<feature type="transmembrane region" description="Helical" evidence="14">
    <location>
        <begin position="314"/>
        <end position="334"/>
    </location>
</feature>
<organism evidence="15 16">
    <name type="scientific">Pectobacterium carotovorum</name>
    <name type="common">Erwinia carotovora</name>
    <dbReference type="NCBI Taxonomy" id="554"/>
    <lineage>
        <taxon>Bacteria</taxon>
        <taxon>Pseudomonadati</taxon>
        <taxon>Pseudomonadota</taxon>
        <taxon>Gammaproteobacteria</taxon>
        <taxon>Enterobacterales</taxon>
        <taxon>Pectobacteriaceae</taxon>
        <taxon>Pectobacterium</taxon>
    </lineage>
</organism>
<evidence type="ECO:0000256" key="8">
    <source>
        <dbReference type="ARBA" id="ARBA00022989"/>
    </source>
</evidence>
<feature type="transmembrane region" description="Helical" evidence="14">
    <location>
        <begin position="259"/>
        <end position="280"/>
    </location>
</feature>
<accession>A0A419ARS6</accession>
<dbReference type="PANTHER" id="PTHR33843:SF4">
    <property type="entry name" value="ASCORBATE-SPECIFIC PTS SYSTEM EIIC COMPONENT"/>
    <property type="match status" value="1"/>
</dbReference>
<reference evidence="15 16" key="1">
    <citation type="submission" date="2018-09" db="EMBL/GenBank/DDBJ databases">
        <title>Phylogenetic diversity of Pectobacterium and Dickeya strains causing blackleg disease of potato in Morocco.</title>
        <authorList>
            <person name="Oulghazi S."/>
            <person name="Moumni M."/>
            <person name="Faure D."/>
        </authorList>
    </citation>
    <scope>NUCLEOTIDE SEQUENCE [LARGE SCALE GENOMIC DNA]</scope>
    <source>
        <strain evidence="15 16">S1.15.11.2D</strain>
    </source>
</reference>
<feature type="transmembrane region" description="Helical" evidence="14">
    <location>
        <begin position="217"/>
        <end position="239"/>
    </location>
</feature>
<proteinExistence type="inferred from homology"/>
<gene>
    <name evidence="15" type="ORF">D5071_18775</name>
</gene>
<evidence type="ECO:0000256" key="13">
    <source>
        <dbReference type="ARBA" id="ARBA00042859"/>
    </source>
</evidence>
<evidence type="ECO:0000256" key="5">
    <source>
        <dbReference type="ARBA" id="ARBA00022597"/>
    </source>
</evidence>
<comment type="similarity">
    <text evidence="11">Belongs to the UlaA family.</text>
</comment>
<feature type="transmembrane region" description="Helical" evidence="14">
    <location>
        <begin position="118"/>
        <end position="138"/>
    </location>
</feature>
<keyword evidence="8 14" id="KW-1133">Transmembrane helix</keyword>
<feature type="transmembrane region" description="Helical" evidence="14">
    <location>
        <begin position="368"/>
        <end position="388"/>
    </location>
</feature>
<keyword evidence="3" id="KW-0813">Transport</keyword>
<dbReference type="GO" id="GO:0005886">
    <property type="term" value="C:plasma membrane"/>
    <property type="evidence" value="ECO:0007669"/>
    <property type="project" value="UniProtKB-SubCell"/>
</dbReference>
<dbReference type="Proteomes" id="UP000283655">
    <property type="component" value="Unassembled WGS sequence"/>
</dbReference>
<evidence type="ECO:0000256" key="12">
    <source>
        <dbReference type="ARBA" id="ARBA00039702"/>
    </source>
</evidence>
<evidence type="ECO:0000256" key="1">
    <source>
        <dbReference type="ARBA" id="ARBA00004651"/>
    </source>
</evidence>
<evidence type="ECO:0000256" key="4">
    <source>
        <dbReference type="ARBA" id="ARBA00022475"/>
    </source>
</evidence>
<protein>
    <recommendedName>
        <fullName evidence="12">Ascorbate-specific PTS system EIIC component</fullName>
    </recommendedName>
    <alternativeName>
        <fullName evidence="13">Ascorbate-specific permease IIC component UlaA</fullName>
    </alternativeName>
</protein>
<dbReference type="RefSeq" id="WP_119874707.1">
    <property type="nucleotide sequence ID" value="NZ_QZDH01000061.1"/>
</dbReference>
<feature type="transmembrane region" description="Helical" evidence="14">
    <location>
        <begin position="144"/>
        <end position="166"/>
    </location>
</feature>
<evidence type="ECO:0000256" key="7">
    <source>
        <dbReference type="ARBA" id="ARBA00022692"/>
    </source>
</evidence>
<evidence type="ECO:0000313" key="15">
    <source>
        <dbReference type="EMBL" id="RJL47811.1"/>
    </source>
</evidence>
<feature type="transmembrane region" description="Helical" evidence="14">
    <location>
        <begin position="84"/>
        <end position="106"/>
    </location>
</feature>
<evidence type="ECO:0000256" key="11">
    <source>
        <dbReference type="ARBA" id="ARBA00038218"/>
    </source>
</evidence>
<evidence type="ECO:0000256" key="9">
    <source>
        <dbReference type="ARBA" id="ARBA00023136"/>
    </source>
</evidence>
<keyword evidence="5" id="KW-0762">Sugar transport</keyword>
<keyword evidence="7 14" id="KW-0812">Transmembrane</keyword>
<dbReference type="NCBIfam" id="NF006920">
    <property type="entry name" value="PRK09410.1-2"/>
    <property type="match status" value="1"/>
</dbReference>
<comment type="function">
    <text evidence="10">The phosphoenolpyruvate-dependent sugar phosphotransferase system (sugar PTS), a major carbohydrate active transport system, catalyzes the phosphorylation of incoming sugar substrates concomitantly with their translocation across the cell membrane. The enzyme II UlaABC PTS system is involved in ascorbate transport.</text>
</comment>
<dbReference type="AlphaFoldDB" id="A0A419ARS6"/>
<dbReference type="PANTHER" id="PTHR33843">
    <property type="entry name" value="ASCORBATE-SPECIFIC PTS SYSTEM EIIC COMPONENT"/>
    <property type="match status" value="1"/>
</dbReference>
<comment type="caution">
    <text evidence="15">The sequence shown here is derived from an EMBL/GenBank/DDBJ whole genome shotgun (WGS) entry which is preliminary data.</text>
</comment>
<comment type="subcellular location">
    <subcellularLocation>
        <location evidence="1">Cell membrane</location>
        <topology evidence="1">Multi-pass membrane protein</topology>
    </subcellularLocation>
</comment>
<keyword evidence="4" id="KW-1003">Cell membrane</keyword>
<dbReference type="EMBL" id="QZDH01000061">
    <property type="protein sequence ID" value="RJL47811.1"/>
    <property type="molecule type" value="Genomic_DNA"/>
</dbReference>
<dbReference type="InterPro" id="IPR004703">
    <property type="entry name" value="PTS_sugar-sp_permease"/>
</dbReference>
<feature type="transmembrane region" description="Helical" evidence="14">
    <location>
        <begin position="340"/>
        <end position="361"/>
    </location>
</feature>
<keyword evidence="6" id="KW-0598">Phosphotransferase system</keyword>
<feature type="transmembrane region" description="Helical" evidence="14">
    <location>
        <begin position="44"/>
        <end position="64"/>
    </location>
</feature>
<dbReference type="GO" id="GO:0009401">
    <property type="term" value="P:phosphoenolpyruvate-dependent sugar phosphotransferase system"/>
    <property type="evidence" value="ECO:0007669"/>
    <property type="project" value="UniProtKB-KW"/>
</dbReference>
<evidence type="ECO:0000256" key="3">
    <source>
        <dbReference type="ARBA" id="ARBA00022448"/>
    </source>
</evidence>
<dbReference type="InterPro" id="IPR051562">
    <property type="entry name" value="Ascorbate-PTS_EIIC"/>
</dbReference>
<name>A0A419ARS6_PECCA</name>
<evidence type="ECO:0000256" key="6">
    <source>
        <dbReference type="ARBA" id="ARBA00022683"/>
    </source>
</evidence>
<dbReference type="NCBIfam" id="NF009553">
    <property type="entry name" value="PRK12997.1-5"/>
    <property type="match status" value="1"/>
</dbReference>